<evidence type="ECO:0000313" key="4">
    <source>
        <dbReference type="Proteomes" id="UP001550044"/>
    </source>
</evidence>
<keyword evidence="4" id="KW-1185">Reference proteome</keyword>
<dbReference type="RefSeq" id="WP_356496989.1">
    <property type="nucleotide sequence ID" value="NZ_JBEXEF010000027.1"/>
</dbReference>
<accession>A0ABV2U5R1</accession>
<evidence type="ECO:0000313" key="3">
    <source>
        <dbReference type="EMBL" id="MET8433176.1"/>
    </source>
</evidence>
<keyword evidence="2" id="KW-0812">Transmembrane</keyword>
<evidence type="ECO:0000256" key="2">
    <source>
        <dbReference type="SAM" id="Phobius"/>
    </source>
</evidence>
<feature type="region of interest" description="Disordered" evidence="1">
    <location>
        <begin position="1"/>
        <end position="45"/>
    </location>
</feature>
<sequence length="74" mass="7787">MSDANPDPHNGRHAQHERTVPPGETPPAESSTGPETGPRGDVTRGWTKGPLIAIGVVVVLCAAFFLVYAIIVAR</sequence>
<comment type="caution">
    <text evidence="3">The sequence shown here is derived from an EMBL/GenBank/DDBJ whole genome shotgun (WGS) entry which is preliminary data.</text>
</comment>
<feature type="transmembrane region" description="Helical" evidence="2">
    <location>
        <begin position="51"/>
        <end position="73"/>
    </location>
</feature>
<organism evidence="3 4">
    <name type="scientific">Streptomyces sp. 900116325</name>
    <dbReference type="NCBI Taxonomy" id="3154295"/>
    <lineage>
        <taxon>Bacteria</taxon>
        <taxon>Bacillati</taxon>
        <taxon>Actinomycetota</taxon>
        <taxon>Actinomycetes</taxon>
        <taxon>Kitasatosporales</taxon>
        <taxon>Streptomycetaceae</taxon>
        <taxon>Streptomyces</taxon>
    </lineage>
</organism>
<dbReference type="Pfam" id="PF20088">
    <property type="entry name" value="DUF6480"/>
    <property type="match status" value="1"/>
</dbReference>
<gene>
    <name evidence="3" type="ORF">ABZV61_10285</name>
</gene>
<reference evidence="3 4" key="1">
    <citation type="submission" date="2024-06" db="EMBL/GenBank/DDBJ databases">
        <title>The Natural Products Discovery Center: Release of the First 8490 Sequenced Strains for Exploring Actinobacteria Biosynthetic Diversity.</title>
        <authorList>
            <person name="Kalkreuter E."/>
            <person name="Kautsar S.A."/>
            <person name="Yang D."/>
            <person name="Bader C.D."/>
            <person name="Teijaro C.N."/>
            <person name="Fluegel L."/>
            <person name="Davis C.M."/>
            <person name="Simpson J.R."/>
            <person name="Lauterbach L."/>
            <person name="Steele A.D."/>
            <person name="Gui C."/>
            <person name="Meng S."/>
            <person name="Li G."/>
            <person name="Viehrig K."/>
            <person name="Ye F."/>
            <person name="Su P."/>
            <person name="Kiefer A.F."/>
            <person name="Nichols A."/>
            <person name="Cepeda A.J."/>
            <person name="Yan W."/>
            <person name="Fan B."/>
            <person name="Jiang Y."/>
            <person name="Adhikari A."/>
            <person name="Zheng C.-J."/>
            <person name="Schuster L."/>
            <person name="Cowan T.M."/>
            <person name="Smanski M.J."/>
            <person name="Chevrette M.G."/>
            <person name="De Carvalho L.P.S."/>
            <person name="Shen B."/>
        </authorList>
    </citation>
    <scope>NUCLEOTIDE SEQUENCE [LARGE SCALE GENOMIC DNA]</scope>
    <source>
        <strain evidence="3 4">NPDC005137</strain>
    </source>
</reference>
<name>A0ABV2U5R1_9ACTN</name>
<dbReference type="Proteomes" id="UP001550044">
    <property type="component" value="Unassembled WGS sequence"/>
</dbReference>
<evidence type="ECO:0000256" key="1">
    <source>
        <dbReference type="SAM" id="MobiDB-lite"/>
    </source>
</evidence>
<dbReference type="EMBL" id="JBEXIP010000005">
    <property type="protein sequence ID" value="MET8433176.1"/>
    <property type="molecule type" value="Genomic_DNA"/>
</dbReference>
<protein>
    <submittedName>
        <fullName evidence="3">DUF6480 family protein</fullName>
    </submittedName>
</protein>
<dbReference type="InterPro" id="IPR045512">
    <property type="entry name" value="DUF6480"/>
</dbReference>
<proteinExistence type="predicted"/>
<keyword evidence="2" id="KW-0472">Membrane</keyword>
<keyword evidence="2" id="KW-1133">Transmembrane helix</keyword>